<gene>
    <name evidence="2" type="primary">VEP1</name>
    <name evidence="2" type="ORF">PISL3812_06258</name>
</gene>
<dbReference type="PANTHER" id="PTHR32487:SF29">
    <property type="entry name" value="NAD-DEPENDENT EPIMERASE_DEHYDRATASE DOMAIN-CONTAINING PROTEIN"/>
    <property type="match status" value="1"/>
</dbReference>
<dbReference type="PANTHER" id="PTHR32487">
    <property type="entry name" value="3-OXO-DELTA(4,5)-STEROID 5-BETA-REDUCTASE"/>
    <property type="match status" value="1"/>
</dbReference>
<dbReference type="Proteomes" id="UP000054383">
    <property type="component" value="Unassembled WGS sequence"/>
</dbReference>
<feature type="domain" description="PRISE-like Rossmann-fold" evidence="1">
    <location>
        <begin position="29"/>
        <end position="325"/>
    </location>
</feature>
<dbReference type="CDD" id="cd08948">
    <property type="entry name" value="5beta-POR_like_SDR_a"/>
    <property type="match status" value="1"/>
</dbReference>
<keyword evidence="3" id="KW-1185">Reference proteome</keyword>
<dbReference type="STRING" id="28573.A0A0U1M1B8"/>
<proteinExistence type="predicted"/>
<dbReference type="InterPro" id="IPR055222">
    <property type="entry name" value="PRISE-like_Rossmann-fold"/>
</dbReference>
<dbReference type="OMA" id="VLRFQFQ"/>
<reference evidence="2 3" key="1">
    <citation type="submission" date="2015-04" db="EMBL/GenBank/DDBJ databases">
        <authorList>
            <person name="Syromyatnikov M.Y."/>
            <person name="Popov V.N."/>
        </authorList>
    </citation>
    <scope>NUCLEOTIDE SEQUENCE [LARGE SCALE GENOMIC DNA]</scope>
    <source>
        <strain evidence="2">WF-38-12</strain>
    </source>
</reference>
<protein>
    <submittedName>
        <fullName evidence="2">3-oxo-Delta(4,5)-steroid 5-beta-reductase</fullName>
    </submittedName>
</protein>
<dbReference type="EMBL" id="CVMT01000006">
    <property type="protein sequence ID" value="CRG89222.1"/>
    <property type="molecule type" value="Genomic_DNA"/>
</dbReference>
<accession>A0A0U1M1B8</accession>
<organism evidence="2 3">
    <name type="scientific">Talaromyces islandicus</name>
    <name type="common">Penicillium islandicum</name>
    <dbReference type="NCBI Taxonomy" id="28573"/>
    <lineage>
        <taxon>Eukaryota</taxon>
        <taxon>Fungi</taxon>
        <taxon>Dikarya</taxon>
        <taxon>Ascomycota</taxon>
        <taxon>Pezizomycotina</taxon>
        <taxon>Eurotiomycetes</taxon>
        <taxon>Eurotiomycetidae</taxon>
        <taxon>Eurotiales</taxon>
        <taxon>Trichocomaceae</taxon>
        <taxon>Talaromyces</taxon>
        <taxon>Talaromyces sect. Islandici</taxon>
    </lineage>
</organism>
<dbReference type="OrthoDB" id="1731983at2759"/>
<evidence type="ECO:0000313" key="3">
    <source>
        <dbReference type="Proteomes" id="UP000054383"/>
    </source>
</evidence>
<dbReference type="AlphaFoldDB" id="A0A0U1M1B8"/>
<evidence type="ECO:0000259" key="1">
    <source>
        <dbReference type="Pfam" id="PF22917"/>
    </source>
</evidence>
<evidence type="ECO:0000313" key="2">
    <source>
        <dbReference type="EMBL" id="CRG89222.1"/>
    </source>
</evidence>
<dbReference type="Gene3D" id="3.40.50.720">
    <property type="entry name" value="NAD(P)-binding Rossmann-like Domain"/>
    <property type="match status" value="1"/>
</dbReference>
<dbReference type="Pfam" id="PF22917">
    <property type="entry name" value="PRISE"/>
    <property type="match status" value="1"/>
</dbReference>
<dbReference type="SUPFAM" id="SSF51735">
    <property type="entry name" value="NAD(P)-binding Rossmann-fold domains"/>
    <property type="match status" value="1"/>
</dbReference>
<dbReference type="InterPro" id="IPR036291">
    <property type="entry name" value="NAD(P)-bd_dom_sf"/>
</dbReference>
<sequence length="451" mass="51180">MSSEKYPLQNRGIYRNLPTFDPATKNLTAIITGANGVSGFGLLRSLLESPERWTKIYAISRRPPPKEMTEKLLRPDQRARVEHVACDFLDDPSQIAESLKSASVTRADYIFFYSYFQPRPKPGTGPQEVAEELVRINMSLLSNFLDSLSILDIKPRRFALQTGAKHYGVHLGRLRVPAVESDPRVSHPEPNFYYPQEDRLFEWCRKTKYDGKESVGWNIIRPAWILGAVNNAQMNALYPFAVYAAVSAHRNVPLAFPSTWLAWQELNLNASARLTGYLTEWAVLEDKCKDQAFNAQDTSPLTWDRLWGELVRWYNVKKGFVGPADDDKCTIEMKGRAFGEESPMGYGPPLVTKLSFSLVNWAKDPENHKAWKEIMAADPNVTYDPFTDVEQNFVWGDAAFRRSGPVSMNKARHMGWTGFVDTHESLFEIYGDMARLGMLPPLKVDSAQALM</sequence>
<name>A0A0U1M1B8_TALIS</name>